<evidence type="ECO:0000313" key="2">
    <source>
        <dbReference type="EMBL" id="CEN27802.1"/>
    </source>
</evidence>
<evidence type="ECO:0000259" key="1">
    <source>
        <dbReference type="Pfam" id="PF18903"/>
    </source>
</evidence>
<dbReference type="InterPro" id="IPR043718">
    <property type="entry name" value="DUF5659"/>
</dbReference>
<proteinExistence type="predicted"/>
<organism evidence="2 3">
    <name type="scientific">Pseudolactococcus piscium MKFS47</name>
    <dbReference type="NCBI Taxonomy" id="297352"/>
    <lineage>
        <taxon>Bacteria</taxon>
        <taxon>Bacillati</taxon>
        <taxon>Bacillota</taxon>
        <taxon>Bacilli</taxon>
        <taxon>Lactobacillales</taxon>
        <taxon>Streptococcaceae</taxon>
        <taxon>Pseudolactococcus</taxon>
    </lineage>
</organism>
<accession>A0A0D6DV36</accession>
<gene>
    <name evidence="2" type="ORF">LACPI_0602</name>
</gene>
<dbReference type="KEGG" id="lpk:LACPI_0602"/>
<name>A0A0D6DV36_9LACT</name>
<protein>
    <recommendedName>
        <fullName evidence="1">DUF5659 domain-containing protein</fullName>
    </recommendedName>
</protein>
<dbReference type="RefSeq" id="WP_047915035.1">
    <property type="nucleotide sequence ID" value="NZ_LN774769.1"/>
</dbReference>
<dbReference type="AlphaFoldDB" id="A0A0D6DV36"/>
<dbReference type="EMBL" id="LN774769">
    <property type="protein sequence ID" value="CEN27802.1"/>
    <property type="molecule type" value="Genomic_DNA"/>
</dbReference>
<feature type="domain" description="DUF5659" evidence="1">
    <location>
        <begin position="7"/>
        <end position="59"/>
    </location>
</feature>
<dbReference type="Pfam" id="PF18903">
    <property type="entry name" value="DUF5659"/>
    <property type="match status" value="1"/>
</dbReference>
<reference evidence="3" key="1">
    <citation type="submission" date="2015-01" db="EMBL/GenBank/DDBJ databases">
        <authorList>
            <person name="Andreevskaya M."/>
        </authorList>
    </citation>
    <scope>NUCLEOTIDE SEQUENCE [LARGE SCALE GENOMIC DNA]</scope>
    <source>
        <strain evidence="3">MKFS47</strain>
    </source>
</reference>
<sequence>MIRYEAKKYFYCYDAKMGKYLKKCGLDYITMAKNRYDDSLFTLWEKTEEFEVAISSYNQ</sequence>
<dbReference type="Proteomes" id="UP000033166">
    <property type="component" value="Chromosome I"/>
</dbReference>
<evidence type="ECO:0000313" key="3">
    <source>
        <dbReference type="Proteomes" id="UP000033166"/>
    </source>
</evidence>
<dbReference type="HOGENOM" id="CLU_199752_0_1_9"/>